<dbReference type="Pfam" id="PF08447">
    <property type="entry name" value="PAS_3"/>
    <property type="match status" value="1"/>
</dbReference>
<dbReference type="InterPro" id="IPR003594">
    <property type="entry name" value="HATPase_dom"/>
</dbReference>
<dbReference type="Pfam" id="PF13426">
    <property type="entry name" value="PAS_9"/>
    <property type="match status" value="1"/>
</dbReference>
<dbReference type="CDD" id="cd00130">
    <property type="entry name" value="PAS"/>
    <property type="match status" value="2"/>
</dbReference>
<keyword evidence="9" id="KW-1185">Reference proteome</keyword>
<evidence type="ECO:0000313" key="9">
    <source>
        <dbReference type="Proteomes" id="UP000029736"/>
    </source>
</evidence>
<proteinExistence type="predicted"/>
<feature type="domain" description="Histidine kinase" evidence="6">
    <location>
        <begin position="532"/>
        <end position="747"/>
    </location>
</feature>
<evidence type="ECO:0000256" key="2">
    <source>
        <dbReference type="ARBA" id="ARBA00012438"/>
    </source>
</evidence>
<evidence type="ECO:0000256" key="5">
    <source>
        <dbReference type="ARBA" id="ARBA00022777"/>
    </source>
</evidence>
<dbReference type="Gene3D" id="3.30.450.20">
    <property type="entry name" value="PAS domain"/>
    <property type="match status" value="3"/>
</dbReference>
<sequence>MQTNNKGGVIALAQLMDRTAKTPYYFIAPDKDTFFLSQNLQQALSASSHWIGATSFLAFFDEKVSHWIKGQIPASKASALPEEYSTPIKDTSPPLKLTSLNLTSFHLGSLNCRIGLLQVEFNLPEVITTSYPLAPEAVFKQLRFGPLIDSGLSGIFFTDTNQSRSYISPAFNTFRGYSAETVPVPWEESILEQDMPLAMAYLEKIAQDTTGQPHKAIFRHRHQAGHIAHIMAVAQCRTTFDGSPSGEVFGLWVDVTEQEELKHKLEVAVLEKQATSDYLDRLLNGVPEAIVVLDQHTETIMDCNEAAADKFGYSKQALIGKHHSILQATGQDNPISQTLKRQSNISDTYTFFRPDGSSMHLSLTYTEAQLKGKAVYIMTFADITEIIKARKKLKQQESLYRQLIQYSSEYITIMRPDFTVLWSSDNFSKLLGVPQKQLLGKQLNTFAHPEDNKRVKVVFKKAMECGEKVINFEGRFHTAKGEYIWMKSKSVLLTDEQGEQRIYTYRQDISREKAIADEQIEISRLKSEFVSMTSHQLRTPIAVFASNLELLDGLLNEEHPAARRILTRLQKESDRMVHLLDEVLLISRLESGRLEQATLQKVDLVSVIRNFCENGMCSVNQVRTVLPEEPVYARLDKSQFEHILMNLISNALKYTPKDHPKPELILRVDKERSEAIIVVRDYGIGIPKEDQSKLFRQFFRAKNTANIPGTGLGLYIVNRFAAQNNIRINLDSQIKQGTRIELIVPTL</sequence>
<feature type="domain" description="PAS" evidence="7">
    <location>
        <begin position="396"/>
        <end position="466"/>
    </location>
</feature>
<dbReference type="GO" id="GO:0000155">
    <property type="term" value="F:phosphorelay sensor kinase activity"/>
    <property type="evidence" value="ECO:0007669"/>
    <property type="project" value="InterPro"/>
</dbReference>
<dbReference type="Gene3D" id="1.10.287.130">
    <property type="match status" value="1"/>
</dbReference>
<dbReference type="Pfam" id="PF02518">
    <property type="entry name" value="HATPase_c"/>
    <property type="match status" value="1"/>
</dbReference>
<dbReference type="Proteomes" id="UP000029736">
    <property type="component" value="Unassembled WGS sequence"/>
</dbReference>
<dbReference type="AlphaFoldDB" id="A0A098SC85"/>
<dbReference type="CDD" id="cd00075">
    <property type="entry name" value="HATPase"/>
    <property type="match status" value="1"/>
</dbReference>
<comment type="caution">
    <text evidence="8">The sequence shown here is derived from an EMBL/GenBank/DDBJ whole genome shotgun (WGS) entry which is preliminary data.</text>
</comment>
<protein>
    <recommendedName>
        <fullName evidence="2">histidine kinase</fullName>
        <ecNumber evidence="2">2.7.13.3</ecNumber>
    </recommendedName>
</protein>
<dbReference type="InterPro" id="IPR013655">
    <property type="entry name" value="PAS_fold_3"/>
</dbReference>
<dbReference type="InterPro" id="IPR052162">
    <property type="entry name" value="Sensor_kinase/Photoreceptor"/>
</dbReference>
<dbReference type="InterPro" id="IPR036097">
    <property type="entry name" value="HisK_dim/P_sf"/>
</dbReference>
<reference evidence="8 9" key="1">
    <citation type="journal article" date="2014" name="Int. J. Syst. Evol. Microbiol.">
        <title>Phaeodactylibacter xiamenensis gen. nov., sp. nov., a member of the family Saprospiraceae isolated from the marine alga Phaeodactylum tricornutum.</title>
        <authorList>
            <person name="Chen Z.Jr."/>
            <person name="Lei X."/>
            <person name="Lai Q."/>
            <person name="Li Y."/>
            <person name="Zhang B."/>
            <person name="Zhang J."/>
            <person name="Zhang H."/>
            <person name="Yang L."/>
            <person name="Zheng W."/>
            <person name="Tian Y."/>
            <person name="Yu Z."/>
            <person name="Xu H.Jr."/>
            <person name="Zheng T."/>
        </authorList>
    </citation>
    <scope>NUCLEOTIDE SEQUENCE [LARGE SCALE GENOMIC DNA]</scope>
    <source>
        <strain evidence="8 9">KD52</strain>
    </source>
</reference>
<dbReference type="STRING" id="1524460.IX84_08275"/>
<dbReference type="Gene3D" id="3.30.565.10">
    <property type="entry name" value="Histidine kinase-like ATPase, C-terminal domain"/>
    <property type="match status" value="1"/>
</dbReference>
<evidence type="ECO:0000256" key="3">
    <source>
        <dbReference type="ARBA" id="ARBA00022553"/>
    </source>
</evidence>
<dbReference type="SUPFAM" id="SSF55874">
    <property type="entry name" value="ATPase domain of HSP90 chaperone/DNA topoisomerase II/histidine kinase"/>
    <property type="match status" value="1"/>
</dbReference>
<dbReference type="CDD" id="cd00082">
    <property type="entry name" value="HisKA"/>
    <property type="match status" value="1"/>
</dbReference>
<accession>A0A098SC85</accession>
<dbReference type="PROSITE" id="PS50112">
    <property type="entry name" value="PAS"/>
    <property type="match status" value="2"/>
</dbReference>
<dbReference type="SMART" id="SM00387">
    <property type="entry name" value="HATPase_c"/>
    <property type="match status" value="1"/>
</dbReference>
<dbReference type="EC" id="2.7.13.3" evidence="2"/>
<comment type="catalytic activity">
    <reaction evidence="1">
        <text>ATP + protein L-histidine = ADP + protein N-phospho-L-histidine.</text>
        <dbReference type="EC" id="2.7.13.3"/>
    </reaction>
</comment>
<dbReference type="Pfam" id="PF00512">
    <property type="entry name" value="HisKA"/>
    <property type="match status" value="1"/>
</dbReference>
<dbReference type="InterPro" id="IPR000014">
    <property type="entry name" value="PAS"/>
</dbReference>
<dbReference type="OrthoDB" id="9813151at2"/>
<dbReference type="InterPro" id="IPR036890">
    <property type="entry name" value="HATPase_C_sf"/>
</dbReference>
<keyword evidence="4" id="KW-0808">Transferase</keyword>
<dbReference type="InterPro" id="IPR003661">
    <property type="entry name" value="HisK_dim/P_dom"/>
</dbReference>
<evidence type="ECO:0000313" key="8">
    <source>
        <dbReference type="EMBL" id="KGE88652.1"/>
    </source>
</evidence>
<dbReference type="InterPro" id="IPR035965">
    <property type="entry name" value="PAS-like_dom_sf"/>
</dbReference>
<dbReference type="RefSeq" id="WP_044218407.1">
    <property type="nucleotide sequence ID" value="NZ_JBKAGJ010000018.1"/>
</dbReference>
<evidence type="ECO:0000259" key="6">
    <source>
        <dbReference type="PROSITE" id="PS50109"/>
    </source>
</evidence>
<feature type="domain" description="PAS" evidence="7">
    <location>
        <begin position="275"/>
        <end position="321"/>
    </location>
</feature>
<evidence type="ECO:0000256" key="4">
    <source>
        <dbReference type="ARBA" id="ARBA00022679"/>
    </source>
</evidence>
<dbReference type="SMART" id="SM00388">
    <property type="entry name" value="HisKA"/>
    <property type="match status" value="1"/>
</dbReference>
<keyword evidence="5" id="KW-0418">Kinase</keyword>
<dbReference type="NCBIfam" id="TIGR00229">
    <property type="entry name" value="sensory_box"/>
    <property type="match status" value="2"/>
</dbReference>
<gene>
    <name evidence="8" type="ORF">IX84_08275</name>
</gene>
<dbReference type="InterPro" id="IPR005467">
    <property type="entry name" value="His_kinase_dom"/>
</dbReference>
<dbReference type="SUPFAM" id="SSF47384">
    <property type="entry name" value="Homodimeric domain of signal transducing histidine kinase"/>
    <property type="match status" value="1"/>
</dbReference>
<dbReference type="PRINTS" id="PR00344">
    <property type="entry name" value="BCTRLSENSOR"/>
</dbReference>
<dbReference type="InterPro" id="IPR004358">
    <property type="entry name" value="Sig_transdc_His_kin-like_C"/>
</dbReference>
<dbReference type="SUPFAM" id="SSF55785">
    <property type="entry name" value="PYP-like sensor domain (PAS domain)"/>
    <property type="match status" value="3"/>
</dbReference>
<dbReference type="SMART" id="SM00091">
    <property type="entry name" value="PAS"/>
    <property type="match status" value="3"/>
</dbReference>
<evidence type="ECO:0000259" key="7">
    <source>
        <dbReference type="PROSITE" id="PS50112"/>
    </source>
</evidence>
<dbReference type="EMBL" id="JPOS01000018">
    <property type="protein sequence ID" value="KGE88652.1"/>
    <property type="molecule type" value="Genomic_DNA"/>
</dbReference>
<dbReference type="PANTHER" id="PTHR43304:SF1">
    <property type="entry name" value="PAC DOMAIN-CONTAINING PROTEIN"/>
    <property type="match status" value="1"/>
</dbReference>
<name>A0A098SC85_9BACT</name>
<keyword evidence="3" id="KW-0597">Phosphoprotein</keyword>
<organism evidence="8 9">
    <name type="scientific">Phaeodactylibacter xiamenensis</name>
    <dbReference type="NCBI Taxonomy" id="1524460"/>
    <lineage>
        <taxon>Bacteria</taxon>
        <taxon>Pseudomonadati</taxon>
        <taxon>Bacteroidota</taxon>
        <taxon>Saprospiria</taxon>
        <taxon>Saprospirales</taxon>
        <taxon>Haliscomenobacteraceae</taxon>
        <taxon>Phaeodactylibacter</taxon>
    </lineage>
</organism>
<dbReference type="PANTHER" id="PTHR43304">
    <property type="entry name" value="PHYTOCHROME-LIKE PROTEIN CPH1"/>
    <property type="match status" value="1"/>
</dbReference>
<evidence type="ECO:0000256" key="1">
    <source>
        <dbReference type="ARBA" id="ARBA00000085"/>
    </source>
</evidence>
<dbReference type="PROSITE" id="PS50109">
    <property type="entry name" value="HIS_KIN"/>
    <property type="match status" value="1"/>
</dbReference>